<organism evidence="1 2">
    <name type="scientific">Panagrolaimus sp. PS1159</name>
    <dbReference type="NCBI Taxonomy" id="55785"/>
    <lineage>
        <taxon>Eukaryota</taxon>
        <taxon>Metazoa</taxon>
        <taxon>Ecdysozoa</taxon>
        <taxon>Nematoda</taxon>
        <taxon>Chromadorea</taxon>
        <taxon>Rhabditida</taxon>
        <taxon>Tylenchina</taxon>
        <taxon>Panagrolaimomorpha</taxon>
        <taxon>Panagrolaimoidea</taxon>
        <taxon>Panagrolaimidae</taxon>
        <taxon>Panagrolaimus</taxon>
    </lineage>
</organism>
<accession>A0AC35FFD4</accession>
<protein>
    <submittedName>
        <fullName evidence="2">Myelin basic protein</fullName>
    </submittedName>
</protein>
<proteinExistence type="predicted"/>
<sequence length="46" mass="5055">CGLGNGYVSNDSNKTSPSGSEAHRPKKKYCRHSGIRGFFKDLTKPQ</sequence>
<dbReference type="WBParaSite" id="PS1159_v2.g16728.t2">
    <property type="protein sequence ID" value="PS1159_v2.g16728.t2"/>
    <property type="gene ID" value="PS1159_v2.g16728"/>
</dbReference>
<evidence type="ECO:0000313" key="1">
    <source>
        <dbReference type="Proteomes" id="UP000887580"/>
    </source>
</evidence>
<name>A0AC35FFD4_9BILA</name>
<evidence type="ECO:0000313" key="2">
    <source>
        <dbReference type="WBParaSite" id="PS1159_v2.g16728.t2"/>
    </source>
</evidence>
<dbReference type="Proteomes" id="UP000887580">
    <property type="component" value="Unplaced"/>
</dbReference>
<reference evidence="2" key="1">
    <citation type="submission" date="2022-11" db="UniProtKB">
        <authorList>
            <consortium name="WormBaseParasite"/>
        </authorList>
    </citation>
    <scope>IDENTIFICATION</scope>
</reference>